<comment type="caution">
    <text evidence="5">The sequence shown here is derived from an EMBL/GenBank/DDBJ whole genome shotgun (WGS) entry which is preliminary data.</text>
</comment>
<dbReference type="InterPro" id="IPR051531">
    <property type="entry name" value="N-acetyltransferase"/>
</dbReference>
<dbReference type="PROSITE" id="PS51186">
    <property type="entry name" value="GNAT"/>
    <property type="match status" value="1"/>
</dbReference>
<dbReference type="RefSeq" id="WP_237248859.1">
    <property type="nucleotide sequence ID" value="NZ_JACBZP010000001.1"/>
</dbReference>
<keyword evidence="2 5" id="KW-0012">Acyltransferase</keyword>
<dbReference type="InterPro" id="IPR000182">
    <property type="entry name" value="GNAT_dom"/>
</dbReference>
<dbReference type="EC" id="2.3.1.267" evidence="5"/>
<protein>
    <submittedName>
        <fullName evidence="5">Ribosomal-protein-alanine N-acetyltransferase</fullName>
        <ecNumber evidence="5">2.3.1.267</ecNumber>
    </submittedName>
</protein>
<evidence type="ECO:0000256" key="1">
    <source>
        <dbReference type="ARBA" id="ARBA00022679"/>
    </source>
</evidence>
<evidence type="ECO:0000256" key="3">
    <source>
        <dbReference type="ARBA" id="ARBA00038502"/>
    </source>
</evidence>
<dbReference type="SUPFAM" id="SSF55729">
    <property type="entry name" value="Acyl-CoA N-acyltransferases (Nat)"/>
    <property type="match status" value="1"/>
</dbReference>
<feature type="domain" description="N-acetyltransferase" evidence="4">
    <location>
        <begin position="17"/>
        <end position="181"/>
    </location>
</feature>
<dbReference type="InterPro" id="IPR016181">
    <property type="entry name" value="Acyl_CoA_acyltransferase"/>
</dbReference>
<evidence type="ECO:0000313" key="5">
    <source>
        <dbReference type="EMBL" id="NYI65891.1"/>
    </source>
</evidence>
<proteinExistence type="inferred from homology"/>
<dbReference type="AlphaFoldDB" id="A0A7Z0CZ19"/>
<dbReference type="PANTHER" id="PTHR43792:SF8">
    <property type="entry name" value="[RIBOSOMAL PROTEIN US5]-ALANINE N-ACETYLTRANSFERASE"/>
    <property type="match status" value="1"/>
</dbReference>
<dbReference type="Pfam" id="PF13302">
    <property type="entry name" value="Acetyltransf_3"/>
    <property type="match status" value="1"/>
</dbReference>
<dbReference type="Proteomes" id="UP000539111">
    <property type="component" value="Unassembled WGS sequence"/>
</dbReference>
<comment type="similarity">
    <text evidence="3">Belongs to the acetyltransferase family. RimJ subfamily.</text>
</comment>
<accession>A0A7Z0CZ19</accession>
<dbReference type="Gene3D" id="3.40.630.30">
    <property type="match status" value="1"/>
</dbReference>
<dbReference type="GO" id="GO:0008999">
    <property type="term" value="F:protein-N-terminal-alanine acetyltransferase activity"/>
    <property type="evidence" value="ECO:0007669"/>
    <property type="project" value="UniProtKB-EC"/>
</dbReference>
<name>A0A7Z0CZ19_9MICO</name>
<gene>
    <name evidence="5" type="ORF">BJY26_000197</name>
</gene>
<evidence type="ECO:0000259" key="4">
    <source>
        <dbReference type="PROSITE" id="PS51186"/>
    </source>
</evidence>
<evidence type="ECO:0000313" key="6">
    <source>
        <dbReference type="Proteomes" id="UP000539111"/>
    </source>
</evidence>
<dbReference type="PANTHER" id="PTHR43792">
    <property type="entry name" value="GNAT FAMILY, PUTATIVE (AFU_ORTHOLOGUE AFUA_3G00765)-RELATED-RELATED"/>
    <property type="match status" value="1"/>
</dbReference>
<sequence>MSHWPVVLEEAEAPGTLILRPLTTKDARAWRQVRSENSRWLSQWEATAPEPTDTLPTYRQMIRSLTAQARRGSALPFAIEVDGRFAGQLTVSGISWGSLKSASIGYWIDERYAGRGLTPTAVAMATDYLFFSLGLHRVEINIRPENAPSLRVVEKLGFRDEGVRVQYLHIAGDWRDHRTFALVSDDVPGGLLNYWKRVRATA</sequence>
<keyword evidence="6" id="KW-1185">Reference proteome</keyword>
<dbReference type="GO" id="GO:0005737">
    <property type="term" value="C:cytoplasm"/>
    <property type="evidence" value="ECO:0007669"/>
    <property type="project" value="TreeGrafter"/>
</dbReference>
<organism evidence="5 6">
    <name type="scientific">Spelaeicoccus albus</name>
    <dbReference type="NCBI Taxonomy" id="1280376"/>
    <lineage>
        <taxon>Bacteria</taxon>
        <taxon>Bacillati</taxon>
        <taxon>Actinomycetota</taxon>
        <taxon>Actinomycetes</taxon>
        <taxon>Micrococcales</taxon>
        <taxon>Brevibacteriaceae</taxon>
        <taxon>Spelaeicoccus</taxon>
    </lineage>
</organism>
<reference evidence="5 6" key="1">
    <citation type="submission" date="2020-07" db="EMBL/GenBank/DDBJ databases">
        <title>Sequencing the genomes of 1000 actinobacteria strains.</title>
        <authorList>
            <person name="Klenk H.-P."/>
        </authorList>
    </citation>
    <scope>NUCLEOTIDE SEQUENCE [LARGE SCALE GENOMIC DNA]</scope>
    <source>
        <strain evidence="5 6">DSM 26341</strain>
    </source>
</reference>
<keyword evidence="1 5" id="KW-0808">Transferase</keyword>
<dbReference type="EMBL" id="JACBZP010000001">
    <property type="protein sequence ID" value="NYI65891.1"/>
    <property type="molecule type" value="Genomic_DNA"/>
</dbReference>
<evidence type="ECO:0000256" key="2">
    <source>
        <dbReference type="ARBA" id="ARBA00023315"/>
    </source>
</evidence>